<sequence length="143" mass="15766">MSGHQNKIECSGELFPMIAVQTSNLFAAIIASNPSTPGRTIFSNRGHPRSTTSKNADEASVAPLIRSDHSPGQWHRSLPTRRRREYPRNSPFEPGTARAKSRRQSSSTDSSTVSSKFYNQEHRVRARITGADARRELLACASG</sequence>
<gene>
    <name evidence="2" type="ORF">BC936DRAFT_137666</name>
</gene>
<feature type="compositionally biased region" description="Low complexity" evidence="1">
    <location>
        <begin position="104"/>
        <end position="115"/>
    </location>
</feature>
<dbReference type="AlphaFoldDB" id="A0A433DIV5"/>
<comment type="caution">
    <text evidence="2">The sequence shown here is derived from an EMBL/GenBank/DDBJ whole genome shotgun (WGS) entry which is preliminary data.</text>
</comment>
<organism evidence="2 3">
    <name type="scientific">Jimgerdemannia flammicorona</name>
    <dbReference type="NCBI Taxonomy" id="994334"/>
    <lineage>
        <taxon>Eukaryota</taxon>
        <taxon>Fungi</taxon>
        <taxon>Fungi incertae sedis</taxon>
        <taxon>Mucoromycota</taxon>
        <taxon>Mucoromycotina</taxon>
        <taxon>Endogonomycetes</taxon>
        <taxon>Endogonales</taxon>
        <taxon>Endogonaceae</taxon>
        <taxon>Jimgerdemannia</taxon>
    </lineage>
</organism>
<feature type="compositionally biased region" description="Polar residues" evidence="1">
    <location>
        <begin position="34"/>
        <end position="54"/>
    </location>
</feature>
<dbReference type="Proteomes" id="UP000268093">
    <property type="component" value="Unassembled WGS sequence"/>
</dbReference>
<accession>A0A433DIV5</accession>
<protein>
    <submittedName>
        <fullName evidence="2">Uncharacterized protein</fullName>
    </submittedName>
</protein>
<feature type="region of interest" description="Disordered" evidence="1">
    <location>
        <begin position="34"/>
        <end position="122"/>
    </location>
</feature>
<evidence type="ECO:0000256" key="1">
    <source>
        <dbReference type="SAM" id="MobiDB-lite"/>
    </source>
</evidence>
<evidence type="ECO:0000313" key="2">
    <source>
        <dbReference type="EMBL" id="RUP50792.1"/>
    </source>
</evidence>
<dbReference type="EMBL" id="RBNI01001179">
    <property type="protein sequence ID" value="RUP50792.1"/>
    <property type="molecule type" value="Genomic_DNA"/>
</dbReference>
<keyword evidence="3" id="KW-1185">Reference proteome</keyword>
<evidence type="ECO:0000313" key="3">
    <source>
        <dbReference type="Proteomes" id="UP000268093"/>
    </source>
</evidence>
<reference evidence="2 3" key="1">
    <citation type="journal article" date="2018" name="New Phytol.">
        <title>Phylogenomics of Endogonaceae and evolution of mycorrhizas within Mucoromycota.</title>
        <authorList>
            <person name="Chang Y."/>
            <person name="Desiro A."/>
            <person name="Na H."/>
            <person name="Sandor L."/>
            <person name="Lipzen A."/>
            <person name="Clum A."/>
            <person name="Barry K."/>
            <person name="Grigoriev I.V."/>
            <person name="Martin F.M."/>
            <person name="Stajich J.E."/>
            <person name="Smith M.E."/>
            <person name="Bonito G."/>
            <person name="Spatafora J.W."/>
        </authorList>
    </citation>
    <scope>NUCLEOTIDE SEQUENCE [LARGE SCALE GENOMIC DNA]</scope>
    <source>
        <strain evidence="2 3">GMNB39</strain>
    </source>
</reference>
<proteinExistence type="predicted"/>
<name>A0A433DIV5_9FUNG</name>